<feature type="domain" description="NAD-dependent epimerase/dehydratase" evidence="2">
    <location>
        <begin position="3"/>
        <end position="229"/>
    </location>
</feature>
<dbReference type="SUPFAM" id="SSF51735">
    <property type="entry name" value="NAD(P)-binding Rossmann-fold domains"/>
    <property type="match status" value="1"/>
</dbReference>
<dbReference type="InterPro" id="IPR036291">
    <property type="entry name" value="NAD(P)-bd_dom_sf"/>
</dbReference>
<dbReference type="RefSeq" id="WP_168002007.1">
    <property type="nucleotide sequence ID" value="NZ_JAATEO010000017.1"/>
</dbReference>
<dbReference type="EMBL" id="JAATEO010000017">
    <property type="protein sequence ID" value="NJP33641.1"/>
    <property type="molecule type" value="Genomic_DNA"/>
</dbReference>
<evidence type="ECO:0000256" key="1">
    <source>
        <dbReference type="SAM" id="MobiDB-lite"/>
    </source>
</evidence>
<keyword evidence="4" id="KW-1185">Reference proteome</keyword>
<accession>A0ABX0Z711</accession>
<dbReference type="InterPro" id="IPR001509">
    <property type="entry name" value="Epimerase_deHydtase"/>
</dbReference>
<comment type="caution">
    <text evidence="3">The sequence shown here is derived from an EMBL/GenBank/DDBJ whole genome shotgun (WGS) entry which is preliminary data.</text>
</comment>
<organism evidence="3 4">
    <name type="scientific">Micromonospora thermarum</name>
    <dbReference type="NCBI Taxonomy" id="2720024"/>
    <lineage>
        <taxon>Bacteria</taxon>
        <taxon>Bacillati</taxon>
        <taxon>Actinomycetota</taxon>
        <taxon>Actinomycetes</taxon>
        <taxon>Micromonosporales</taxon>
        <taxon>Micromonosporaceae</taxon>
        <taxon>Micromonospora</taxon>
    </lineage>
</organism>
<gene>
    <name evidence="3" type="ORF">HCJ94_17040</name>
</gene>
<feature type="region of interest" description="Disordered" evidence="1">
    <location>
        <begin position="335"/>
        <end position="354"/>
    </location>
</feature>
<dbReference type="Proteomes" id="UP000783871">
    <property type="component" value="Unassembled WGS sequence"/>
</dbReference>
<evidence type="ECO:0000259" key="2">
    <source>
        <dbReference type="Pfam" id="PF01370"/>
    </source>
</evidence>
<name>A0ABX0Z711_9ACTN</name>
<dbReference type="PANTHER" id="PTHR48079">
    <property type="entry name" value="PROTEIN YEEZ"/>
    <property type="match status" value="1"/>
</dbReference>
<evidence type="ECO:0000313" key="3">
    <source>
        <dbReference type="EMBL" id="NJP33641.1"/>
    </source>
</evidence>
<sequence length="354" mass="36906">MTVLVTGGTGFVGSHSVAALLAAGHRVRLLVRDPARVPAALRPLGIDPAAVEVVTGDVTDPDAVATAVRGCAAALHAASVYSFDTRDHARMRTVNVRGTELVLGAAVAAGLDPVVHVSSFGALVPAHRTPITPDAEVGAPRETYLDSKARADRVARRHQAEGAPVVVTYPLAALGPHDPHLGDQTARLRNALRGLMPVWPRGGFPVGDVRDLARLHAAVLESGRGPRRYLGPGRYVDTREYLDVLRRVTGRALPAVRLPAAAMLPVGALTGLVQRVTPVHLPAEYGAIYTCAVAGPVDTTATDRLLDGAAVPFERTVADTVAWLVATGRISPRQAGRLAAAAPRPSGHPAAGPR</sequence>
<dbReference type="PANTHER" id="PTHR48079:SF6">
    <property type="entry name" value="NAD(P)-BINDING DOMAIN-CONTAINING PROTEIN-RELATED"/>
    <property type="match status" value="1"/>
</dbReference>
<dbReference type="Pfam" id="PF01370">
    <property type="entry name" value="Epimerase"/>
    <property type="match status" value="1"/>
</dbReference>
<dbReference type="InterPro" id="IPR051783">
    <property type="entry name" value="NAD(P)-dependent_oxidoreduct"/>
</dbReference>
<evidence type="ECO:0000313" key="4">
    <source>
        <dbReference type="Proteomes" id="UP000783871"/>
    </source>
</evidence>
<protein>
    <submittedName>
        <fullName evidence="3">NAD-dependent epimerase/dehydratase family protein</fullName>
    </submittedName>
</protein>
<reference evidence="3 4" key="1">
    <citation type="submission" date="2020-03" db="EMBL/GenBank/DDBJ databases">
        <title>WGS of actinomycetes isolated from Thailand.</title>
        <authorList>
            <person name="Thawai C."/>
        </authorList>
    </citation>
    <scope>NUCLEOTIDE SEQUENCE [LARGE SCALE GENOMIC DNA]</scope>
    <source>
        <strain evidence="3 4">HSS6-12</strain>
    </source>
</reference>
<dbReference type="Gene3D" id="3.40.50.720">
    <property type="entry name" value="NAD(P)-binding Rossmann-like Domain"/>
    <property type="match status" value="1"/>
</dbReference>
<proteinExistence type="predicted"/>